<dbReference type="InterPro" id="IPR000717">
    <property type="entry name" value="PCI_dom"/>
</dbReference>
<dbReference type="EMBL" id="BT144931">
    <property type="protein sequence ID" value="AFK44725.1"/>
    <property type="molecule type" value="mRNA"/>
</dbReference>
<sequence length="92" mass="10853">MHVLQMIQDGEIYATINQKGGMVRFLEDPEQYKTCEMIEHIDSSIQRIMALSKKLTATDEQISCDQLYLSKVGRERQRYDFDDYDVPTRFNI</sequence>
<reference evidence="6" key="1">
    <citation type="submission" date="2012-05" db="EMBL/GenBank/DDBJ databases">
        <authorList>
            <person name="Krishnakumar V."/>
            <person name="Cheung F."/>
            <person name="Xiao Y."/>
            <person name="Chan A."/>
            <person name="Moskal W.A."/>
            <person name="Town C.D."/>
        </authorList>
    </citation>
    <scope>NUCLEOTIDE SEQUENCE</scope>
</reference>
<evidence type="ECO:0000256" key="2">
    <source>
        <dbReference type="ARBA" id="ARBA00004496"/>
    </source>
</evidence>
<protein>
    <recommendedName>
        <fullName evidence="5">PCI domain-containing protein</fullName>
    </recommendedName>
</protein>
<dbReference type="ExpressionAtlas" id="I3SWT3">
    <property type="expression patterns" value="differential"/>
</dbReference>
<keyword evidence="4" id="KW-0539">Nucleus</keyword>
<comment type="subcellular location">
    <subcellularLocation>
        <location evidence="2">Cytoplasm</location>
    </subcellularLocation>
    <subcellularLocation>
        <location evidence="1">Nucleus</location>
    </subcellularLocation>
</comment>
<dbReference type="PROSITE" id="PS50250">
    <property type="entry name" value="PCI"/>
    <property type="match status" value="1"/>
</dbReference>
<proteinExistence type="evidence at transcript level"/>
<name>I3SWT3_MEDTR</name>
<dbReference type="GO" id="GO:0005737">
    <property type="term" value="C:cytoplasm"/>
    <property type="evidence" value="ECO:0007669"/>
    <property type="project" value="UniProtKB-SubCell"/>
</dbReference>
<evidence type="ECO:0000256" key="1">
    <source>
        <dbReference type="ARBA" id="ARBA00004123"/>
    </source>
</evidence>
<dbReference type="PANTHER" id="PTHR10758:SF1">
    <property type="entry name" value="COP9 SIGNALOSOME COMPLEX SUBUNIT 3"/>
    <property type="match status" value="1"/>
</dbReference>
<dbReference type="PANTHER" id="PTHR10758">
    <property type="entry name" value="26S PROTEASOME NON-ATPASE REGULATORY SUBUNIT 3/COP9 SIGNALOSOME COMPLEX SUBUNIT 3"/>
    <property type="match status" value="1"/>
</dbReference>
<dbReference type="AlphaFoldDB" id="I3SWT3"/>
<feature type="domain" description="PCI" evidence="5">
    <location>
        <begin position="1"/>
        <end position="30"/>
    </location>
</feature>
<evidence type="ECO:0000256" key="4">
    <source>
        <dbReference type="ARBA" id="ARBA00023242"/>
    </source>
</evidence>
<keyword evidence="3" id="KW-0963">Cytoplasm</keyword>
<organism evidence="6">
    <name type="scientific">Medicago truncatula</name>
    <name type="common">Barrel medic</name>
    <name type="synonym">Medicago tribuloides</name>
    <dbReference type="NCBI Taxonomy" id="3880"/>
    <lineage>
        <taxon>Eukaryota</taxon>
        <taxon>Viridiplantae</taxon>
        <taxon>Streptophyta</taxon>
        <taxon>Embryophyta</taxon>
        <taxon>Tracheophyta</taxon>
        <taxon>Spermatophyta</taxon>
        <taxon>Magnoliopsida</taxon>
        <taxon>eudicotyledons</taxon>
        <taxon>Gunneridae</taxon>
        <taxon>Pentapetalae</taxon>
        <taxon>rosids</taxon>
        <taxon>fabids</taxon>
        <taxon>Fabales</taxon>
        <taxon>Fabaceae</taxon>
        <taxon>Papilionoideae</taxon>
        <taxon>50 kb inversion clade</taxon>
        <taxon>NPAAA clade</taxon>
        <taxon>Hologalegina</taxon>
        <taxon>IRL clade</taxon>
        <taxon>Trifolieae</taxon>
        <taxon>Medicago</taxon>
    </lineage>
</organism>
<evidence type="ECO:0000256" key="3">
    <source>
        <dbReference type="ARBA" id="ARBA00022490"/>
    </source>
</evidence>
<dbReference type="InterPro" id="IPR050756">
    <property type="entry name" value="CSN3"/>
</dbReference>
<dbReference type="GO" id="GO:0005634">
    <property type="term" value="C:nucleus"/>
    <property type="evidence" value="ECO:0007669"/>
    <property type="project" value="UniProtKB-SubCell"/>
</dbReference>
<evidence type="ECO:0000313" key="6">
    <source>
        <dbReference type="EMBL" id="AFK44725.1"/>
    </source>
</evidence>
<accession>I3SWT3</accession>
<evidence type="ECO:0000259" key="5">
    <source>
        <dbReference type="PROSITE" id="PS50250"/>
    </source>
</evidence>